<dbReference type="InterPro" id="IPR036624">
    <property type="entry name" value="Hcp1-lik_sf"/>
</dbReference>
<dbReference type="RefSeq" id="WP_320424357.1">
    <property type="nucleotide sequence ID" value="NZ_JAXCLA010000005.1"/>
</dbReference>
<gene>
    <name evidence="1" type="ORF">SNE35_15695</name>
</gene>
<evidence type="ECO:0000313" key="2">
    <source>
        <dbReference type="Proteomes" id="UP001285263"/>
    </source>
</evidence>
<keyword evidence="2" id="KW-1185">Reference proteome</keyword>
<sequence length="182" mass="19394">MGQNGMIQGESMQSTHKFSDGWSEIGDWSFDVEAETNFLKGTGASVGVATPGVFSFSHSFDRSSPVIMKNIVLGTSFASVIVQMLKSTGASDGKPVVFFAVKMLDCFITKVGSKGGEDGAVTQDVEFVYKAIQIGYKRQLSEAAGDAKGKSGQLDTAIREFGWNVASKTLKTGITLKLDAKD</sequence>
<accession>A0ABU5DL14</accession>
<evidence type="ECO:0000313" key="1">
    <source>
        <dbReference type="EMBL" id="MDY0745964.1"/>
    </source>
</evidence>
<dbReference type="SUPFAM" id="SSF141452">
    <property type="entry name" value="Hcp1-like"/>
    <property type="match status" value="1"/>
</dbReference>
<organism evidence="1 2">
    <name type="scientific">Roseateles agri</name>
    <dbReference type="NCBI Taxonomy" id="3098619"/>
    <lineage>
        <taxon>Bacteria</taxon>
        <taxon>Pseudomonadati</taxon>
        <taxon>Pseudomonadota</taxon>
        <taxon>Betaproteobacteria</taxon>
        <taxon>Burkholderiales</taxon>
        <taxon>Sphaerotilaceae</taxon>
        <taxon>Roseateles</taxon>
    </lineage>
</organism>
<dbReference type="PANTHER" id="PTHR36152">
    <property type="entry name" value="CYTOPLASMIC PROTEIN-RELATED"/>
    <property type="match status" value="1"/>
</dbReference>
<reference evidence="1 2" key="1">
    <citation type="submission" date="2023-11" db="EMBL/GenBank/DDBJ databases">
        <title>Paucibacter sp. nov., isolated from fresh soil in Korea.</title>
        <authorList>
            <person name="Le N.T.T."/>
        </authorList>
    </citation>
    <scope>NUCLEOTIDE SEQUENCE [LARGE SCALE GENOMIC DNA]</scope>
    <source>
        <strain evidence="1 2">R3-3</strain>
    </source>
</reference>
<proteinExistence type="predicted"/>
<comment type="caution">
    <text evidence="1">The sequence shown here is derived from an EMBL/GenBank/DDBJ whole genome shotgun (WGS) entry which is preliminary data.</text>
</comment>
<protein>
    <submittedName>
        <fullName evidence="1">Type VI secretion system tube protein Hcp</fullName>
    </submittedName>
</protein>
<name>A0ABU5DL14_9BURK</name>
<dbReference type="InterPro" id="IPR008514">
    <property type="entry name" value="T6SS_Hcp"/>
</dbReference>
<dbReference type="EMBL" id="JAXCLA010000005">
    <property type="protein sequence ID" value="MDY0745964.1"/>
    <property type="molecule type" value="Genomic_DNA"/>
</dbReference>
<dbReference type="InterPro" id="IPR053165">
    <property type="entry name" value="HSI-I_assembly_Hcp1"/>
</dbReference>
<dbReference type="Pfam" id="PF05638">
    <property type="entry name" value="T6SS_HCP"/>
    <property type="match status" value="1"/>
</dbReference>
<dbReference type="Gene3D" id="2.30.110.20">
    <property type="entry name" value="Hcp1-like"/>
    <property type="match status" value="1"/>
</dbReference>
<dbReference type="PANTHER" id="PTHR36152:SF1">
    <property type="entry name" value="UBIQUITIN-LIKE DOMAIN-CONTAINING PROTEIN"/>
    <property type="match status" value="1"/>
</dbReference>
<dbReference type="Proteomes" id="UP001285263">
    <property type="component" value="Unassembled WGS sequence"/>
</dbReference>